<protein>
    <submittedName>
        <fullName evidence="1">Uncharacterized protein</fullName>
    </submittedName>
</protein>
<evidence type="ECO:0000313" key="1">
    <source>
        <dbReference type="EMBL" id="PXX78068.1"/>
    </source>
</evidence>
<comment type="caution">
    <text evidence="1">The sequence shown here is derived from an EMBL/GenBank/DDBJ whole genome shotgun (WGS) entry which is preliminary data.</text>
</comment>
<accession>A0A318KMX3</accession>
<reference evidence="1 2" key="1">
    <citation type="submission" date="2018-05" db="EMBL/GenBank/DDBJ databases">
        <title>Genomic Encyclopedia of Type Strains, Phase IV (KMG-IV): sequencing the most valuable type-strain genomes for metagenomic binning, comparative biology and taxonomic classification.</title>
        <authorList>
            <person name="Goeker M."/>
        </authorList>
    </citation>
    <scope>NUCLEOTIDE SEQUENCE [LARGE SCALE GENOMIC DNA]</scope>
    <source>
        <strain evidence="1 2">DSM 29661</strain>
    </source>
</reference>
<gene>
    <name evidence="1" type="ORF">DFR34_11377</name>
</gene>
<dbReference type="EMBL" id="QJKI01000013">
    <property type="protein sequence ID" value="PXX78068.1"/>
    <property type="molecule type" value="Genomic_DNA"/>
</dbReference>
<dbReference type="Proteomes" id="UP000247555">
    <property type="component" value="Unassembled WGS sequence"/>
</dbReference>
<evidence type="ECO:0000313" key="2">
    <source>
        <dbReference type="Proteomes" id="UP000247555"/>
    </source>
</evidence>
<dbReference type="AlphaFoldDB" id="A0A318KMX3"/>
<sequence length="41" mass="4367">MAAVGIGSQMRASPVMLAQTVRDTATASRLGERRLSHGRKV</sequence>
<keyword evidence="2" id="KW-1185">Reference proteome</keyword>
<name>A0A318KMX3_9NEIS</name>
<proteinExistence type="predicted"/>
<organism evidence="1 2">
    <name type="scientific">Rivihabitans pingtungensis</name>
    <dbReference type="NCBI Taxonomy" id="1054498"/>
    <lineage>
        <taxon>Bacteria</taxon>
        <taxon>Pseudomonadati</taxon>
        <taxon>Pseudomonadota</taxon>
        <taxon>Betaproteobacteria</taxon>
        <taxon>Neisseriales</taxon>
        <taxon>Aquaspirillaceae</taxon>
        <taxon>Rivihabitans</taxon>
    </lineage>
</organism>